<accession>A0AC61SBS2</accession>
<gene>
    <name evidence="1" type="ORF">C5S46_02190</name>
</gene>
<dbReference type="Proteomes" id="UP000315423">
    <property type="component" value="Unassembled WGS sequence"/>
</dbReference>
<evidence type="ECO:0000313" key="1">
    <source>
        <dbReference type="EMBL" id="TKY92141.1"/>
    </source>
</evidence>
<sequence length="361" mass="39574">MDSHSSKRIDNMIKCQICNNPDCIRTAEEVLDTIYDLYTACENCVPEPEWNTTAPFKTITDIQTLSSTFLLCNSCGRRPLNAVMAHALSIMIRHGERDENAGLIRTGTPLIYRGFPIMYPPRLGPDSLVLIVDNTGLLTAQDIVGQVPEIKGVILRTGSQAKSVGILDSNSRPHEYTLLAGCDMRCDVVQSAFGELVIYKNQSKIHIEFDNDHKMQILGSLDVKGILAGKVVVDGMCGPGTLGLMSMLFGARKVIFNDAWRPAIENLLLNLEVNSAILGVEVEPVLSITDLSLIGDKPVQVAVVKRDGRIAAKVYFGDLRYLPDIIDGCDVCLIDAFPAVDPSKFVNIWGKKDKGSRIIVV</sequence>
<reference evidence="1" key="1">
    <citation type="submission" date="2018-09" db="EMBL/GenBank/DDBJ databases">
        <title>A genomic encyclopedia of anaerobic methanotrophic archaea.</title>
        <authorList>
            <person name="Skennerton C.T."/>
            <person name="Chadwick G.L."/>
            <person name="Laso-Perez R."/>
            <person name="Leu A.O."/>
            <person name="Speth D.R."/>
            <person name="Yu H."/>
            <person name="Morgan-Lang C."/>
            <person name="Hatzenpichler R."/>
            <person name="Goudeau D."/>
            <person name="Malmstrom R."/>
            <person name="Woyke T."/>
            <person name="Hallam S."/>
            <person name="Tyson G.W."/>
            <person name="Wegener G."/>
            <person name="Boetius A."/>
            <person name="Orphan V.J."/>
        </authorList>
    </citation>
    <scope>NUCLEOTIDE SEQUENCE</scope>
    <source>
        <strain evidence="1">CONS3730D10UFb2</strain>
    </source>
</reference>
<proteinExistence type="predicted"/>
<name>A0AC61SBS2_9EURY</name>
<organism evidence="1 2">
    <name type="scientific">Candidatus Methanomarinus sp</name>
    <dbReference type="NCBI Taxonomy" id="3386244"/>
    <lineage>
        <taxon>Archaea</taxon>
        <taxon>Methanobacteriati</taxon>
        <taxon>Methanobacteriota</taxon>
        <taxon>Stenosarchaea group</taxon>
        <taxon>Methanomicrobia</taxon>
        <taxon>Methanosarcinales</taxon>
        <taxon>ANME-2 cluster</taxon>
        <taxon>Candidatus Methanocomedenaceae</taxon>
        <taxon>Candidatus Methanomarinus</taxon>
    </lineage>
</organism>
<comment type="caution">
    <text evidence="1">The sequence shown here is derived from an EMBL/GenBank/DDBJ whole genome shotgun (WGS) entry which is preliminary data.</text>
</comment>
<protein>
    <submittedName>
        <fullName evidence="1">Uncharacterized protein</fullName>
    </submittedName>
</protein>
<evidence type="ECO:0000313" key="2">
    <source>
        <dbReference type="Proteomes" id="UP000315423"/>
    </source>
</evidence>
<dbReference type="EMBL" id="QYBA01000070">
    <property type="protein sequence ID" value="TKY92141.1"/>
    <property type="molecule type" value="Genomic_DNA"/>
</dbReference>